<evidence type="ECO:0000256" key="1">
    <source>
        <dbReference type="ARBA" id="ARBA00004651"/>
    </source>
</evidence>
<feature type="domain" description="ABC3 transporter permease C-terminal" evidence="8">
    <location>
        <begin position="262"/>
        <end position="373"/>
    </location>
</feature>
<reference evidence="9" key="1">
    <citation type="journal article" date="2014" name="Int. J. Syst. Evol. Microbiol.">
        <title>Complete genome sequence of Corynebacterium casei LMG S-19264T (=DSM 44701T), isolated from a smear-ripened cheese.</title>
        <authorList>
            <consortium name="US DOE Joint Genome Institute (JGI-PGF)"/>
            <person name="Walter F."/>
            <person name="Albersmeier A."/>
            <person name="Kalinowski J."/>
            <person name="Ruckert C."/>
        </authorList>
    </citation>
    <scope>NUCLEOTIDE SEQUENCE</scope>
    <source>
        <strain evidence="9">CGMCC 1.15343</strain>
    </source>
</reference>
<proteinExistence type="predicted"/>
<dbReference type="PANTHER" id="PTHR43738:SF1">
    <property type="entry name" value="HEMIN TRANSPORT SYSTEM PERMEASE PROTEIN HRTB-RELATED"/>
    <property type="match status" value="1"/>
</dbReference>
<dbReference type="PANTHER" id="PTHR43738">
    <property type="entry name" value="ABC TRANSPORTER, MEMBRANE PROTEIN"/>
    <property type="match status" value="1"/>
</dbReference>
<dbReference type="Proteomes" id="UP000651668">
    <property type="component" value="Unassembled WGS sequence"/>
</dbReference>
<keyword evidence="5 7" id="KW-1133">Transmembrane helix</keyword>
<keyword evidence="2" id="KW-0813">Transport</keyword>
<organism evidence="9 10">
    <name type="scientific">Pedobacter quisquiliarum</name>
    <dbReference type="NCBI Taxonomy" id="1834438"/>
    <lineage>
        <taxon>Bacteria</taxon>
        <taxon>Pseudomonadati</taxon>
        <taxon>Bacteroidota</taxon>
        <taxon>Sphingobacteriia</taxon>
        <taxon>Sphingobacteriales</taxon>
        <taxon>Sphingobacteriaceae</taxon>
        <taxon>Pedobacter</taxon>
    </lineage>
</organism>
<dbReference type="InterPro" id="IPR051125">
    <property type="entry name" value="ABC-4/HrtB_transporter"/>
</dbReference>
<evidence type="ECO:0000256" key="6">
    <source>
        <dbReference type="ARBA" id="ARBA00023136"/>
    </source>
</evidence>
<sequence length="377" mass="41609">MILLAWKFIKFDRSKSIGIVTAIVISIFLIGQQLGLLGFLMGLMGNLVSNANLTDRDIWVIENQTENVNVLNRIDQRYVQEIRSIKGVEQTYPIVIVSCQASFLDGKTAGVNLIGSEAPVFITGPTQDRIFEGRLADLATPEAVSAEFFNASSWKTELFLNKPIELNGKSARIKLITKKAQAFGGDFMYTTIENARFYGNLDPSTVSIVSVRLAPGVDKMEVIERINSLYPKLRAWDVEKLRNSTVKEILISSNMGMSFGTLVVFAMISGFFIIGLTLYSSALDRIKDYGTLKAIGAKKGYVNRLIVTQAFLYAVFGFVIAMLLLLGFQQGVKNSGLFINFSLPFVAFLFGLTLLISIGGSLFAVRKISRLEPASVF</sequence>
<accession>A0A916TZI8</accession>
<evidence type="ECO:0000259" key="8">
    <source>
        <dbReference type="Pfam" id="PF02687"/>
    </source>
</evidence>
<dbReference type="GO" id="GO:0005886">
    <property type="term" value="C:plasma membrane"/>
    <property type="evidence" value="ECO:0007669"/>
    <property type="project" value="UniProtKB-SubCell"/>
</dbReference>
<keyword evidence="10" id="KW-1185">Reference proteome</keyword>
<dbReference type="Pfam" id="PF02687">
    <property type="entry name" value="FtsX"/>
    <property type="match status" value="1"/>
</dbReference>
<reference evidence="9" key="2">
    <citation type="submission" date="2020-09" db="EMBL/GenBank/DDBJ databases">
        <authorList>
            <person name="Sun Q."/>
            <person name="Zhou Y."/>
        </authorList>
    </citation>
    <scope>NUCLEOTIDE SEQUENCE</scope>
    <source>
        <strain evidence="9">CGMCC 1.15343</strain>
    </source>
</reference>
<name>A0A916TZI8_9SPHI</name>
<evidence type="ECO:0000256" key="3">
    <source>
        <dbReference type="ARBA" id="ARBA00022475"/>
    </source>
</evidence>
<gene>
    <name evidence="9" type="ORF">GCM10011387_03250</name>
</gene>
<feature type="transmembrane region" description="Helical" evidence="7">
    <location>
        <begin position="345"/>
        <end position="365"/>
    </location>
</feature>
<evidence type="ECO:0000256" key="7">
    <source>
        <dbReference type="SAM" id="Phobius"/>
    </source>
</evidence>
<keyword evidence="3" id="KW-1003">Cell membrane</keyword>
<keyword evidence="4 7" id="KW-0812">Transmembrane</keyword>
<evidence type="ECO:0000256" key="2">
    <source>
        <dbReference type="ARBA" id="ARBA00022448"/>
    </source>
</evidence>
<protein>
    <submittedName>
        <fullName evidence="9">ABC transporter permease</fullName>
    </submittedName>
</protein>
<comment type="caution">
    <text evidence="9">The sequence shown here is derived from an EMBL/GenBank/DDBJ whole genome shotgun (WGS) entry which is preliminary data.</text>
</comment>
<evidence type="ECO:0000256" key="5">
    <source>
        <dbReference type="ARBA" id="ARBA00022989"/>
    </source>
</evidence>
<feature type="transmembrane region" description="Helical" evidence="7">
    <location>
        <begin position="20"/>
        <end position="44"/>
    </location>
</feature>
<dbReference type="RefSeq" id="WP_188625076.1">
    <property type="nucleotide sequence ID" value="NZ_BMIL01000001.1"/>
</dbReference>
<dbReference type="InterPro" id="IPR003838">
    <property type="entry name" value="ABC3_permease_C"/>
</dbReference>
<comment type="subcellular location">
    <subcellularLocation>
        <location evidence="1">Cell membrane</location>
        <topology evidence="1">Multi-pass membrane protein</topology>
    </subcellularLocation>
</comment>
<feature type="transmembrane region" description="Helical" evidence="7">
    <location>
        <begin position="257"/>
        <end position="280"/>
    </location>
</feature>
<feature type="transmembrane region" description="Helical" evidence="7">
    <location>
        <begin position="301"/>
        <end position="325"/>
    </location>
</feature>
<dbReference type="AlphaFoldDB" id="A0A916TZI8"/>
<evidence type="ECO:0000256" key="4">
    <source>
        <dbReference type="ARBA" id="ARBA00022692"/>
    </source>
</evidence>
<evidence type="ECO:0000313" key="10">
    <source>
        <dbReference type="Proteomes" id="UP000651668"/>
    </source>
</evidence>
<evidence type="ECO:0000313" key="9">
    <source>
        <dbReference type="EMBL" id="GGC53082.1"/>
    </source>
</evidence>
<keyword evidence="6 7" id="KW-0472">Membrane</keyword>
<dbReference type="EMBL" id="BMIL01000001">
    <property type="protein sequence ID" value="GGC53082.1"/>
    <property type="molecule type" value="Genomic_DNA"/>
</dbReference>